<evidence type="ECO:0000313" key="2">
    <source>
        <dbReference type="Proteomes" id="UP000827914"/>
    </source>
</evidence>
<keyword evidence="2" id="KW-1185">Reference proteome</keyword>
<proteinExistence type="predicted"/>
<dbReference type="EMBL" id="OK040171">
    <property type="protein sequence ID" value="UAV84554.1"/>
    <property type="molecule type" value="Genomic_DNA"/>
</dbReference>
<sequence length="92" mass="10469">MEEIKVKNPRENGQGSYDCDVHVEGVGWLDYTVTSDDKFSIVSDMYERLKSGEFGEISEYVEVEAEEVEAPTLESLLFELEDLKTRIEKATA</sequence>
<reference evidence="1" key="1">
    <citation type="submission" date="2021-09" db="EMBL/GenBank/DDBJ databases">
        <authorList>
            <person name="Liu Y."/>
        </authorList>
    </citation>
    <scope>NUCLEOTIDE SEQUENCE</scope>
</reference>
<gene>
    <name evidence="1" type="ORF">PHB09_058</name>
</gene>
<protein>
    <submittedName>
        <fullName evidence="1">Uncharacterized protein</fullName>
    </submittedName>
</protein>
<accession>A0AAE9BN08</accession>
<name>A0AAE9BN08_9CAUD</name>
<evidence type="ECO:0000313" key="1">
    <source>
        <dbReference type="EMBL" id="UAV84554.1"/>
    </source>
</evidence>
<organism evidence="1 2">
    <name type="scientific">Pseudomonas phage PHB09</name>
    <dbReference type="NCBI Taxonomy" id="2867265"/>
    <lineage>
        <taxon>Viruses</taxon>
        <taxon>Duplodnaviria</taxon>
        <taxon>Heunggongvirae</taxon>
        <taxon>Uroviricota</taxon>
        <taxon>Caudoviricetes</taxon>
        <taxon>Vandenendeviridae</taxon>
        <taxon>Gorskivirinae</taxon>
        <taxon>Dilongvirus</taxon>
        <taxon>Dilongvirus PHB09</taxon>
    </lineage>
</organism>
<dbReference type="Proteomes" id="UP000827914">
    <property type="component" value="Segment"/>
</dbReference>